<dbReference type="RefSeq" id="WP_066195929.1">
    <property type="nucleotide sequence ID" value="NZ_JAFDQP010000006.1"/>
</dbReference>
<protein>
    <submittedName>
        <fullName evidence="1">Uncharacterized protein</fullName>
    </submittedName>
</protein>
<proteinExistence type="predicted"/>
<evidence type="ECO:0000313" key="2">
    <source>
        <dbReference type="Proteomes" id="UP000233343"/>
    </source>
</evidence>
<reference evidence="1 2" key="1">
    <citation type="journal article" date="2010" name="Int. J. Syst. Evol. Microbiol.">
        <title>Bacillus horneckiae sp. nov., isolated from a spacecraft-assembly clean room.</title>
        <authorList>
            <person name="Vaishampayan P."/>
            <person name="Probst A."/>
            <person name="Krishnamurthi S."/>
            <person name="Ghosh S."/>
            <person name="Osman S."/>
            <person name="McDowall A."/>
            <person name="Ruckmani A."/>
            <person name="Mayilraj S."/>
            <person name="Venkateswaran K."/>
        </authorList>
    </citation>
    <scope>NUCLEOTIDE SEQUENCE [LARGE SCALE GENOMIC DNA]</scope>
    <source>
        <strain evidence="2">1PO1SC</strain>
    </source>
</reference>
<dbReference type="EMBL" id="PISD01000022">
    <property type="protein sequence ID" value="PKG28865.1"/>
    <property type="molecule type" value="Genomic_DNA"/>
</dbReference>
<sequence>MPFVKKEKYKQTELKHCRFLNLPELDFINWCSESYKINKGVFHTVDQWFYNYGIESIITRRLFLIAFFDYAAENVETKNKSNVIKFGRGGLNKKLHDFNLYIDLATVIQ</sequence>
<keyword evidence="2" id="KW-1185">Reference proteome</keyword>
<evidence type="ECO:0000313" key="1">
    <source>
        <dbReference type="EMBL" id="PKG28865.1"/>
    </source>
</evidence>
<dbReference type="Proteomes" id="UP000233343">
    <property type="component" value="Unassembled WGS sequence"/>
</dbReference>
<organism evidence="1 2">
    <name type="scientific">Cytobacillus horneckiae</name>
    <dbReference type="NCBI Taxonomy" id="549687"/>
    <lineage>
        <taxon>Bacteria</taxon>
        <taxon>Bacillati</taxon>
        <taxon>Bacillota</taxon>
        <taxon>Bacilli</taxon>
        <taxon>Bacillales</taxon>
        <taxon>Bacillaceae</taxon>
        <taxon>Cytobacillus</taxon>
    </lineage>
</organism>
<gene>
    <name evidence="1" type="ORF">CWS20_11505</name>
</gene>
<name>A0A2N0ZH75_9BACI</name>
<accession>A0A2N0ZH75</accession>
<dbReference type="AlphaFoldDB" id="A0A2N0ZH75"/>
<comment type="caution">
    <text evidence="1">The sequence shown here is derived from an EMBL/GenBank/DDBJ whole genome shotgun (WGS) entry which is preliminary data.</text>
</comment>